<proteinExistence type="predicted"/>
<evidence type="ECO:0000313" key="2">
    <source>
        <dbReference type="EMBL" id="GFD53535.1"/>
    </source>
</evidence>
<name>A0A699X1A3_TANCI</name>
<dbReference type="AlphaFoldDB" id="A0A699X1A3"/>
<protein>
    <submittedName>
        <fullName evidence="2">Uncharacterized protein</fullName>
    </submittedName>
</protein>
<sequence length="77" mass="8844">IIMANPLLNHGIKLPDDKQVQPEPVPALLGFAPAMLDILNNNNGWIEEEPEEDPEMEEEEEEEEEMDIEDEMDDLEI</sequence>
<evidence type="ECO:0000256" key="1">
    <source>
        <dbReference type="SAM" id="MobiDB-lite"/>
    </source>
</evidence>
<feature type="non-terminal residue" evidence="2">
    <location>
        <position position="1"/>
    </location>
</feature>
<dbReference type="EMBL" id="BKCJ011795598">
    <property type="protein sequence ID" value="GFD53535.1"/>
    <property type="molecule type" value="Genomic_DNA"/>
</dbReference>
<comment type="caution">
    <text evidence="2">The sequence shown here is derived from an EMBL/GenBank/DDBJ whole genome shotgun (WGS) entry which is preliminary data.</text>
</comment>
<feature type="non-terminal residue" evidence="2">
    <location>
        <position position="77"/>
    </location>
</feature>
<organism evidence="2">
    <name type="scientific">Tanacetum cinerariifolium</name>
    <name type="common">Dalmatian daisy</name>
    <name type="synonym">Chrysanthemum cinerariifolium</name>
    <dbReference type="NCBI Taxonomy" id="118510"/>
    <lineage>
        <taxon>Eukaryota</taxon>
        <taxon>Viridiplantae</taxon>
        <taxon>Streptophyta</taxon>
        <taxon>Embryophyta</taxon>
        <taxon>Tracheophyta</taxon>
        <taxon>Spermatophyta</taxon>
        <taxon>Magnoliopsida</taxon>
        <taxon>eudicotyledons</taxon>
        <taxon>Gunneridae</taxon>
        <taxon>Pentapetalae</taxon>
        <taxon>asterids</taxon>
        <taxon>campanulids</taxon>
        <taxon>Asterales</taxon>
        <taxon>Asteraceae</taxon>
        <taxon>Asteroideae</taxon>
        <taxon>Anthemideae</taxon>
        <taxon>Anthemidinae</taxon>
        <taxon>Tanacetum</taxon>
    </lineage>
</organism>
<accession>A0A699X1A3</accession>
<reference evidence="2" key="1">
    <citation type="journal article" date="2019" name="Sci. Rep.">
        <title>Draft genome of Tanacetum cinerariifolium, the natural source of mosquito coil.</title>
        <authorList>
            <person name="Yamashiro T."/>
            <person name="Shiraishi A."/>
            <person name="Satake H."/>
            <person name="Nakayama K."/>
        </authorList>
    </citation>
    <scope>NUCLEOTIDE SEQUENCE</scope>
</reference>
<feature type="region of interest" description="Disordered" evidence="1">
    <location>
        <begin position="45"/>
        <end position="77"/>
    </location>
</feature>
<feature type="compositionally biased region" description="Acidic residues" evidence="1">
    <location>
        <begin position="46"/>
        <end position="77"/>
    </location>
</feature>
<gene>
    <name evidence="2" type="ORF">Tci_925504</name>
</gene>